<dbReference type="InterPro" id="IPR001254">
    <property type="entry name" value="Trypsin_dom"/>
</dbReference>
<dbReference type="InterPro" id="IPR009003">
    <property type="entry name" value="Peptidase_S1_PA"/>
</dbReference>
<evidence type="ECO:0000256" key="7">
    <source>
        <dbReference type="ARBA" id="ARBA00023157"/>
    </source>
</evidence>
<keyword evidence="4 8" id="KW-0732">Signal</keyword>
<evidence type="ECO:0000256" key="4">
    <source>
        <dbReference type="ARBA" id="ARBA00022729"/>
    </source>
</evidence>
<dbReference type="InterPro" id="IPR050127">
    <property type="entry name" value="Serine_Proteases_S1"/>
</dbReference>
<comment type="subcellular location">
    <subcellularLocation>
        <location evidence="1">Secreted</location>
    </subcellularLocation>
</comment>
<dbReference type="FunFam" id="2.40.10.10:FF:000047">
    <property type="entry name" value="Trypsin eta"/>
    <property type="match status" value="1"/>
</dbReference>
<dbReference type="SMART" id="SM00680">
    <property type="entry name" value="CLIP"/>
    <property type="match status" value="1"/>
</dbReference>
<keyword evidence="5" id="KW-0378">Hydrolase</keyword>
<evidence type="ECO:0000313" key="11">
    <source>
        <dbReference type="EMBL" id="API81376.1"/>
    </source>
</evidence>
<dbReference type="GO" id="GO:0016485">
    <property type="term" value="P:protein processing"/>
    <property type="evidence" value="ECO:0007669"/>
    <property type="project" value="UniProtKB-ARBA"/>
</dbReference>
<feature type="signal peptide" evidence="8">
    <location>
        <begin position="1"/>
        <end position="28"/>
    </location>
</feature>
<dbReference type="CDD" id="cd00190">
    <property type="entry name" value="Tryp_SPc"/>
    <property type="match status" value="1"/>
</dbReference>
<dbReference type="SMART" id="SM00020">
    <property type="entry name" value="Tryp_SPc"/>
    <property type="match status" value="1"/>
</dbReference>
<evidence type="ECO:0000256" key="6">
    <source>
        <dbReference type="ARBA" id="ARBA00022825"/>
    </source>
</evidence>
<dbReference type="GO" id="GO:0004252">
    <property type="term" value="F:serine-type endopeptidase activity"/>
    <property type="evidence" value="ECO:0007669"/>
    <property type="project" value="InterPro"/>
</dbReference>
<dbReference type="PRINTS" id="PR00722">
    <property type="entry name" value="CHYMOTRYPSIN"/>
</dbReference>
<sequence>MAVRLTVSFTVLWMSLATLVSTQSASRARRPNTGFIFPSTNTNSQQCRTADGSTGSCVKARECGEVDFQGGNVPSLCYWEDNEPVVCCVNRNTVGTLSQPEAVCGKRERSAASRQPVIAGGWISQPSAWPWVVAILTSNLRVEKFLCGGTMVSTKYILTAAHCFRRNGVDQNRIPVARFIIRVGSNENDQGQAHRIKKIMIHEQYRVGQHYNDIAIIEVNEPIVLSFFVRTICLPSSELQGRRMVGHEVVVVGWGDQSFGGIRDNKLREVNISVLDREQCNNAYSTLASRSIPKGVTSQFICAGDPEGGKDACQADSGGPLMMPSSSEWTIVGIVSFGYGCAQRGFPGVYTKVSAYLNWIRDKTDL</sequence>
<dbReference type="Gene3D" id="2.40.10.10">
    <property type="entry name" value="Trypsin-like serine proteases"/>
    <property type="match status" value="1"/>
</dbReference>
<keyword evidence="6" id="KW-0720">Serine protease</keyword>
<feature type="chain" id="PRO_5009857935" evidence="8">
    <location>
        <begin position="29"/>
        <end position="366"/>
    </location>
</feature>
<dbReference type="InterPro" id="IPR043504">
    <property type="entry name" value="Peptidase_S1_PA_chymotrypsin"/>
</dbReference>
<dbReference type="AlphaFoldDB" id="A0A1L4BJ77"/>
<evidence type="ECO:0000256" key="2">
    <source>
        <dbReference type="ARBA" id="ARBA00022525"/>
    </source>
</evidence>
<accession>A0A1L4BJ77</accession>
<dbReference type="InterPro" id="IPR022700">
    <property type="entry name" value="CLIP"/>
</dbReference>
<evidence type="ECO:0000256" key="5">
    <source>
        <dbReference type="ARBA" id="ARBA00022801"/>
    </source>
</evidence>
<dbReference type="EMBL" id="KX932443">
    <property type="protein sequence ID" value="API81376.1"/>
    <property type="molecule type" value="mRNA"/>
</dbReference>
<dbReference type="PANTHER" id="PTHR24264">
    <property type="entry name" value="TRYPSIN-RELATED"/>
    <property type="match status" value="1"/>
</dbReference>
<dbReference type="PANTHER" id="PTHR24264:SF65">
    <property type="entry name" value="SRCR DOMAIN-CONTAINING PROTEIN"/>
    <property type="match status" value="1"/>
</dbReference>
<evidence type="ECO:0000256" key="8">
    <source>
        <dbReference type="SAM" id="SignalP"/>
    </source>
</evidence>
<dbReference type="GO" id="GO:0005615">
    <property type="term" value="C:extracellular space"/>
    <property type="evidence" value="ECO:0007669"/>
    <property type="project" value="TreeGrafter"/>
</dbReference>
<reference evidence="11" key="1">
    <citation type="journal article" date="2016" name="Toxicon">
        <title>The first report on transcriptome analysis of the venom gland of Iranian scorpion, Hemiscorpius lepturus.</title>
        <authorList>
            <person name="Kazemi-Lomedasht F."/>
            <person name="Khalaj V."/>
            <person name="Bagheri K.P."/>
            <person name="Behdani M."/>
            <person name="Shahbazzadeh D."/>
        </authorList>
    </citation>
    <scope>NUCLEOTIDE SEQUENCE</scope>
    <source>
        <strain evidence="11">HLClotting-factor1</strain>
        <tissue evidence="11">Venom gland</tissue>
    </source>
</reference>
<protein>
    <submittedName>
        <fullName evidence="11">Venom toxin</fullName>
    </submittedName>
</protein>
<dbReference type="PROSITE" id="PS50240">
    <property type="entry name" value="TRYPSIN_DOM"/>
    <property type="match status" value="1"/>
</dbReference>
<dbReference type="InterPro" id="IPR001314">
    <property type="entry name" value="Peptidase_S1A"/>
</dbReference>
<evidence type="ECO:0000259" key="9">
    <source>
        <dbReference type="PROSITE" id="PS50240"/>
    </source>
</evidence>
<evidence type="ECO:0000259" key="10">
    <source>
        <dbReference type="PROSITE" id="PS51888"/>
    </source>
</evidence>
<proteinExistence type="evidence at transcript level"/>
<keyword evidence="3" id="KW-0645">Protease</keyword>
<dbReference type="InterPro" id="IPR025660">
    <property type="entry name" value="Pept_his_AS"/>
</dbReference>
<organism evidence="11">
    <name type="scientific">Hemiscorpius lepturus</name>
    <name type="common">Scorpion</name>
    <dbReference type="NCBI Taxonomy" id="520031"/>
    <lineage>
        <taxon>Eukaryota</taxon>
        <taxon>Metazoa</taxon>
        <taxon>Ecdysozoa</taxon>
        <taxon>Arthropoda</taxon>
        <taxon>Chelicerata</taxon>
        <taxon>Arachnida</taxon>
        <taxon>Scorpiones</taxon>
        <taxon>Iurida</taxon>
        <taxon>Scorpionoidea</taxon>
        <taxon>Hemiscorpiidae</taxon>
    </lineage>
</organism>
<dbReference type="PROSITE" id="PS00639">
    <property type="entry name" value="THIOL_PROTEASE_HIS"/>
    <property type="match status" value="1"/>
</dbReference>
<evidence type="ECO:0000256" key="1">
    <source>
        <dbReference type="ARBA" id="ARBA00004613"/>
    </source>
</evidence>
<dbReference type="InterPro" id="IPR018114">
    <property type="entry name" value="TRYPSIN_HIS"/>
</dbReference>
<dbReference type="Pfam" id="PF00089">
    <property type="entry name" value="Trypsin"/>
    <property type="match status" value="1"/>
</dbReference>
<keyword evidence="7" id="KW-1015">Disulfide bond</keyword>
<feature type="domain" description="Clip" evidence="10">
    <location>
        <begin position="46"/>
        <end position="88"/>
    </location>
</feature>
<dbReference type="SUPFAM" id="SSF50494">
    <property type="entry name" value="Trypsin-like serine proteases"/>
    <property type="match status" value="1"/>
</dbReference>
<dbReference type="PROSITE" id="PS51888">
    <property type="entry name" value="CLIP"/>
    <property type="match status" value="1"/>
</dbReference>
<evidence type="ECO:0000256" key="3">
    <source>
        <dbReference type="ARBA" id="ARBA00022670"/>
    </source>
</evidence>
<keyword evidence="2" id="KW-0964">Secreted</keyword>
<dbReference type="PROSITE" id="PS00134">
    <property type="entry name" value="TRYPSIN_HIS"/>
    <property type="match status" value="1"/>
</dbReference>
<feature type="domain" description="Peptidase S1" evidence="9">
    <location>
        <begin position="118"/>
        <end position="365"/>
    </location>
</feature>
<name>A0A1L4BJ77_HEMLE</name>